<keyword evidence="3" id="KW-0813">Transport</keyword>
<name>A0ABT3JY58_9XANT</name>
<dbReference type="Proteomes" id="UP001209922">
    <property type="component" value="Unassembled WGS sequence"/>
</dbReference>
<evidence type="ECO:0000256" key="1">
    <source>
        <dbReference type="ARBA" id="ARBA00004383"/>
    </source>
</evidence>
<evidence type="ECO:0000256" key="3">
    <source>
        <dbReference type="ARBA" id="ARBA00022448"/>
    </source>
</evidence>
<evidence type="ECO:0000256" key="4">
    <source>
        <dbReference type="ARBA" id="ARBA00022475"/>
    </source>
</evidence>
<evidence type="ECO:0000256" key="11">
    <source>
        <dbReference type="SAM" id="Phobius"/>
    </source>
</evidence>
<dbReference type="InterPro" id="IPR051045">
    <property type="entry name" value="TonB-dependent_transducer"/>
</dbReference>
<comment type="subcellular location">
    <subcellularLocation>
        <location evidence="1">Cell inner membrane</location>
        <topology evidence="1">Single-pass membrane protein</topology>
        <orientation evidence="1">Periplasmic side</orientation>
    </subcellularLocation>
</comment>
<keyword evidence="6 11" id="KW-0812">Transmembrane</keyword>
<keyword evidence="9 11" id="KW-0472">Membrane</keyword>
<evidence type="ECO:0000256" key="2">
    <source>
        <dbReference type="ARBA" id="ARBA00006555"/>
    </source>
</evidence>
<dbReference type="PANTHER" id="PTHR33446:SF2">
    <property type="entry name" value="PROTEIN TONB"/>
    <property type="match status" value="1"/>
</dbReference>
<keyword evidence="7" id="KW-0653">Protein transport</keyword>
<feature type="compositionally biased region" description="Low complexity" evidence="10">
    <location>
        <begin position="102"/>
        <end position="119"/>
    </location>
</feature>
<evidence type="ECO:0000256" key="8">
    <source>
        <dbReference type="ARBA" id="ARBA00022989"/>
    </source>
</evidence>
<feature type="region of interest" description="Disordered" evidence="10">
    <location>
        <begin position="66"/>
        <end position="143"/>
    </location>
</feature>
<keyword evidence="8 11" id="KW-1133">Transmembrane helix</keyword>
<accession>A0ABT3JY58</accession>
<evidence type="ECO:0000313" key="14">
    <source>
        <dbReference type="Proteomes" id="UP001209922"/>
    </source>
</evidence>
<gene>
    <name evidence="13" type="ORF">OK345_13000</name>
</gene>
<evidence type="ECO:0000256" key="10">
    <source>
        <dbReference type="SAM" id="MobiDB-lite"/>
    </source>
</evidence>
<dbReference type="NCBIfam" id="TIGR01352">
    <property type="entry name" value="tonB_Cterm"/>
    <property type="match status" value="1"/>
</dbReference>
<feature type="domain" description="TonB C-terminal" evidence="12">
    <location>
        <begin position="122"/>
        <end position="213"/>
    </location>
</feature>
<organism evidence="13 14">
    <name type="scientific">Xanthomonas chitinilytica</name>
    <dbReference type="NCBI Taxonomy" id="2989819"/>
    <lineage>
        <taxon>Bacteria</taxon>
        <taxon>Pseudomonadati</taxon>
        <taxon>Pseudomonadota</taxon>
        <taxon>Gammaproteobacteria</taxon>
        <taxon>Lysobacterales</taxon>
        <taxon>Lysobacteraceae</taxon>
        <taxon>Xanthomonas</taxon>
    </lineage>
</organism>
<evidence type="ECO:0000256" key="7">
    <source>
        <dbReference type="ARBA" id="ARBA00022927"/>
    </source>
</evidence>
<dbReference type="PROSITE" id="PS52015">
    <property type="entry name" value="TONB_CTD"/>
    <property type="match status" value="1"/>
</dbReference>
<dbReference type="RefSeq" id="WP_265128404.1">
    <property type="nucleotide sequence ID" value="NZ_JAPCHY010000011.1"/>
</dbReference>
<dbReference type="SUPFAM" id="SSF74653">
    <property type="entry name" value="TolA/TonB C-terminal domain"/>
    <property type="match status" value="1"/>
</dbReference>
<sequence length="213" mass="22427">MSASRPSSSRNITFQLPRRSLLIAGIAFCVGLLLFVAVWLGTRNNDFYRPGPTQTPQQVAEVEPLPEPLPAGADVSDMPDARPLPEDQRPQLVETPAPAPAPAAEAPAPLPETGTAAAPVPGDRPLPLPGQSPAPRYPAAALRRGERGTVVVRVDVDANGAPGGVTLVQRSGSRTLDRAAMEAVRGWRFQPAQRNGQPVAGSVEIPFDFSPGQ</sequence>
<reference evidence="13 14" key="1">
    <citation type="submission" date="2022-10" db="EMBL/GenBank/DDBJ databases">
        <title>Xanthomonas sp. H13-6.</title>
        <authorList>
            <person name="Liu X."/>
            <person name="Deng Z."/>
            <person name="Jiang Y."/>
            <person name="Yu T."/>
            <person name="Ai J."/>
        </authorList>
    </citation>
    <scope>NUCLEOTIDE SEQUENCE [LARGE SCALE GENOMIC DNA]</scope>
    <source>
        <strain evidence="13 14">H13-6</strain>
    </source>
</reference>
<dbReference type="InterPro" id="IPR006260">
    <property type="entry name" value="TonB/TolA_C"/>
</dbReference>
<dbReference type="EMBL" id="JAPCHY010000011">
    <property type="protein sequence ID" value="MCW4473417.1"/>
    <property type="molecule type" value="Genomic_DNA"/>
</dbReference>
<evidence type="ECO:0000256" key="6">
    <source>
        <dbReference type="ARBA" id="ARBA00022692"/>
    </source>
</evidence>
<proteinExistence type="inferred from homology"/>
<dbReference type="Pfam" id="PF03544">
    <property type="entry name" value="TonB_C"/>
    <property type="match status" value="1"/>
</dbReference>
<comment type="similarity">
    <text evidence="2">Belongs to the TonB family.</text>
</comment>
<feature type="region of interest" description="Disordered" evidence="10">
    <location>
        <begin position="192"/>
        <end position="213"/>
    </location>
</feature>
<feature type="transmembrane region" description="Helical" evidence="11">
    <location>
        <begin position="21"/>
        <end position="40"/>
    </location>
</feature>
<dbReference type="Gene3D" id="3.30.1150.10">
    <property type="match status" value="1"/>
</dbReference>
<keyword evidence="5" id="KW-0997">Cell inner membrane</keyword>
<keyword evidence="14" id="KW-1185">Reference proteome</keyword>
<evidence type="ECO:0000256" key="9">
    <source>
        <dbReference type="ARBA" id="ARBA00023136"/>
    </source>
</evidence>
<keyword evidence="4" id="KW-1003">Cell membrane</keyword>
<dbReference type="InterPro" id="IPR037682">
    <property type="entry name" value="TonB_C"/>
</dbReference>
<protein>
    <submittedName>
        <fullName evidence="13">Energy transducer TonB</fullName>
    </submittedName>
</protein>
<dbReference type="PANTHER" id="PTHR33446">
    <property type="entry name" value="PROTEIN TONB-RELATED"/>
    <property type="match status" value="1"/>
</dbReference>
<feature type="compositionally biased region" description="Pro residues" evidence="10">
    <location>
        <begin position="122"/>
        <end position="136"/>
    </location>
</feature>
<feature type="compositionally biased region" description="Basic and acidic residues" evidence="10">
    <location>
        <begin position="79"/>
        <end position="89"/>
    </location>
</feature>
<evidence type="ECO:0000256" key="5">
    <source>
        <dbReference type="ARBA" id="ARBA00022519"/>
    </source>
</evidence>
<evidence type="ECO:0000313" key="13">
    <source>
        <dbReference type="EMBL" id="MCW4473417.1"/>
    </source>
</evidence>
<comment type="caution">
    <text evidence="13">The sequence shown here is derived from an EMBL/GenBank/DDBJ whole genome shotgun (WGS) entry which is preliminary data.</text>
</comment>
<evidence type="ECO:0000259" key="12">
    <source>
        <dbReference type="PROSITE" id="PS52015"/>
    </source>
</evidence>